<keyword evidence="2" id="KW-1185">Reference proteome</keyword>
<dbReference type="EMBL" id="CP019630">
    <property type="protein sequence ID" value="AQQ04721.1"/>
    <property type="molecule type" value="Genomic_DNA"/>
</dbReference>
<evidence type="ECO:0000313" key="1">
    <source>
        <dbReference type="EMBL" id="AQQ04721.1"/>
    </source>
</evidence>
<dbReference type="RefSeq" id="WP_077291634.1">
    <property type="nucleotide sequence ID" value="NZ_CP019630.1"/>
</dbReference>
<proteinExistence type="predicted"/>
<organism evidence="1 2">
    <name type="scientific">Roseibium algicola</name>
    <dbReference type="NCBI Taxonomy" id="2857014"/>
    <lineage>
        <taxon>Bacteria</taxon>
        <taxon>Pseudomonadati</taxon>
        <taxon>Pseudomonadota</taxon>
        <taxon>Alphaproteobacteria</taxon>
        <taxon>Hyphomicrobiales</taxon>
        <taxon>Stappiaceae</taxon>
        <taxon>Roseibium</taxon>
    </lineage>
</organism>
<name>A0ABM6I2W7_9HYPH</name>
<dbReference type="NCBIfam" id="TIGR04141">
    <property type="entry name" value="TIGR04141 family sporadically distributed protein"/>
    <property type="match status" value="1"/>
</dbReference>
<sequence length="558" mass="62468">MPKRKSTRTLNVRLLRTTRTPETAFSPSFAIGEARALEQRPWDGVDGASLFIGQVYANPPGWTDFLAEGSADLPTDMITSGAGAVLFLPVKDRTVAVCFGHVHLALNDDAFERQFGLKVTLNSVPRGNIRTLDLATPDAVTFQKRVQASKDSDVQAFGVDMLRDLARVAGGTPKDEAFAKFVAGKDAVSITCEVEPANIHEKCAEIVRAYKKKDYQKEFAWVDNMRVVHERDVIEALDVRLFEAICNLRDGKVSDLHMAPPEVVNYTEGSQLHYNGFGSHGKTFHSLSIDDYVSELERCNFEGDIDDVKGAHRIKAKGDSEEEFSEKWRVYDCFVFETSLGTGASQQHYVLFAGDWYQVEKKFKKQIEDFFDATEKVSIIGATECRNEEELITDLHANRTDLLKLDQEKINPADVRYANLEPCDFFSEHKEFVHLKDGHSSGPISHLWSQGVVSAEAFISDAEFRKKLRSKVKSFGRGFEIHLPKSTDKVVRDDFKVVFGIMRKPYKDGSLGLPFFSKVSFQTAAIRIQQQFGIPVAIELIEKPASEVAGTEDDGDDE</sequence>
<evidence type="ECO:0000313" key="2">
    <source>
        <dbReference type="Proteomes" id="UP000188174"/>
    </source>
</evidence>
<accession>A0ABM6I2W7</accession>
<gene>
    <name evidence="1" type="ORF">B0E33_15050</name>
</gene>
<reference evidence="1 2" key="1">
    <citation type="submission" date="2017-02" db="EMBL/GenBank/DDBJ databases">
        <authorList>
            <person name="Jeong S."/>
        </authorList>
    </citation>
    <scope>NUCLEOTIDE SEQUENCE [LARGE SCALE GENOMIC DNA]</scope>
    <source>
        <strain evidence="1 2">RMAR6-6</strain>
    </source>
</reference>
<protein>
    <submittedName>
        <fullName evidence="1">Sporadically distributed protein, TIGR04141 family</fullName>
    </submittedName>
</protein>
<dbReference type="Proteomes" id="UP000188174">
    <property type="component" value="Chromosome"/>
</dbReference>
<dbReference type="InterPro" id="IPR026487">
    <property type="entry name" value="CHP04141"/>
</dbReference>
<dbReference type="Pfam" id="PF19614">
    <property type="entry name" value="DUF6119"/>
    <property type="match status" value="1"/>
</dbReference>